<reference evidence="8" key="1">
    <citation type="journal article" date="2019" name="Int. J. Syst. Evol. Microbiol.">
        <title>The Global Catalogue of Microorganisms (GCM) 10K type strain sequencing project: providing services to taxonomists for standard genome sequencing and annotation.</title>
        <authorList>
            <consortium name="The Broad Institute Genomics Platform"/>
            <consortium name="The Broad Institute Genome Sequencing Center for Infectious Disease"/>
            <person name="Wu L."/>
            <person name="Ma J."/>
        </authorList>
    </citation>
    <scope>NUCLEOTIDE SEQUENCE [LARGE SCALE GENOMIC DNA]</scope>
    <source>
        <strain evidence="8">JCM 16601</strain>
    </source>
</reference>
<evidence type="ECO:0000256" key="5">
    <source>
        <dbReference type="ARBA" id="ARBA00023136"/>
    </source>
</evidence>
<accession>A0ABP7R9G2</accession>
<dbReference type="InterPro" id="IPR002797">
    <property type="entry name" value="Polysacc_synth"/>
</dbReference>
<protein>
    <recommendedName>
        <fullName evidence="9">Polysaccharide biosynthesis protein C-terminal domain-containing protein</fullName>
    </recommendedName>
</protein>
<feature type="transmembrane region" description="Helical" evidence="6">
    <location>
        <begin position="328"/>
        <end position="350"/>
    </location>
</feature>
<evidence type="ECO:0000256" key="3">
    <source>
        <dbReference type="ARBA" id="ARBA00022692"/>
    </source>
</evidence>
<feature type="transmembrane region" description="Helical" evidence="6">
    <location>
        <begin position="215"/>
        <end position="242"/>
    </location>
</feature>
<feature type="transmembrane region" description="Helical" evidence="6">
    <location>
        <begin position="81"/>
        <end position="103"/>
    </location>
</feature>
<keyword evidence="4 6" id="KW-1133">Transmembrane helix</keyword>
<proteinExistence type="predicted"/>
<evidence type="ECO:0000313" key="8">
    <source>
        <dbReference type="Proteomes" id="UP001500742"/>
    </source>
</evidence>
<name>A0ABP7R9G2_9SPHI</name>
<feature type="transmembrane region" description="Helical" evidence="6">
    <location>
        <begin position="437"/>
        <end position="455"/>
    </location>
</feature>
<dbReference type="PANTHER" id="PTHR30250">
    <property type="entry name" value="PST FAMILY PREDICTED COLANIC ACID TRANSPORTER"/>
    <property type="match status" value="1"/>
</dbReference>
<dbReference type="EMBL" id="BAAAZC010000053">
    <property type="protein sequence ID" value="GAA3994099.1"/>
    <property type="molecule type" value="Genomic_DNA"/>
</dbReference>
<comment type="subcellular location">
    <subcellularLocation>
        <location evidence="1">Cell membrane</location>
        <topology evidence="1">Multi-pass membrane protein</topology>
    </subcellularLocation>
</comment>
<dbReference type="Pfam" id="PF01943">
    <property type="entry name" value="Polysacc_synt"/>
    <property type="match status" value="1"/>
</dbReference>
<feature type="transmembrane region" description="Helical" evidence="6">
    <location>
        <begin position="42"/>
        <end position="60"/>
    </location>
</feature>
<evidence type="ECO:0000256" key="4">
    <source>
        <dbReference type="ARBA" id="ARBA00022989"/>
    </source>
</evidence>
<evidence type="ECO:0000256" key="1">
    <source>
        <dbReference type="ARBA" id="ARBA00004651"/>
    </source>
</evidence>
<keyword evidence="3 6" id="KW-0812">Transmembrane</keyword>
<evidence type="ECO:0000313" key="7">
    <source>
        <dbReference type="EMBL" id="GAA3994099.1"/>
    </source>
</evidence>
<feature type="transmembrane region" description="Helical" evidence="6">
    <location>
        <begin position="357"/>
        <end position="378"/>
    </location>
</feature>
<organism evidence="7 8">
    <name type="scientific">Mucilaginibacter dorajii</name>
    <dbReference type="NCBI Taxonomy" id="692994"/>
    <lineage>
        <taxon>Bacteria</taxon>
        <taxon>Pseudomonadati</taxon>
        <taxon>Bacteroidota</taxon>
        <taxon>Sphingobacteriia</taxon>
        <taxon>Sphingobacteriales</taxon>
        <taxon>Sphingobacteriaceae</taxon>
        <taxon>Mucilaginibacter</taxon>
    </lineage>
</organism>
<feature type="transmembrane region" description="Helical" evidence="6">
    <location>
        <begin position="141"/>
        <end position="165"/>
    </location>
</feature>
<feature type="transmembrane region" description="Helical" evidence="6">
    <location>
        <begin position="413"/>
        <end position="431"/>
    </location>
</feature>
<keyword evidence="5 6" id="KW-0472">Membrane</keyword>
<feature type="transmembrane region" description="Helical" evidence="6">
    <location>
        <begin position="384"/>
        <end position="401"/>
    </location>
</feature>
<keyword evidence="2" id="KW-1003">Cell membrane</keyword>
<feature type="transmembrane region" description="Helical" evidence="6">
    <location>
        <begin position="171"/>
        <end position="194"/>
    </location>
</feature>
<feature type="transmembrane region" description="Helical" evidence="6">
    <location>
        <begin position="12"/>
        <end position="30"/>
    </location>
</feature>
<dbReference type="PANTHER" id="PTHR30250:SF11">
    <property type="entry name" value="O-ANTIGEN TRANSPORTER-RELATED"/>
    <property type="match status" value="1"/>
</dbReference>
<gene>
    <name evidence="7" type="ORF">GCM10022210_55240</name>
</gene>
<comment type="caution">
    <text evidence="7">The sequence shown here is derived from an EMBL/GenBank/DDBJ whole genome shotgun (WGS) entry which is preliminary data.</text>
</comment>
<dbReference type="RefSeq" id="WP_259096640.1">
    <property type="nucleotide sequence ID" value="NZ_BAAAZC010000053.1"/>
</dbReference>
<evidence type="ECO:0008006" key="9">
    <source>
        <dbReference type="Google" id="ProtNLM"/>
    </source>
</evidence>
<sequence>MKKKLAYNLSANTLQLVINQLFGVLIFYVLSVGLDKNTFGQLNLALAILLSAFNILSFGIDQVVIKKVADGEDAKSVLSVYAFHVVLTGVLFYSILLLGGLILVSNDQVYTLVLLIGAGKLMIFLSTPLKQVTSGLERFKLLSYMLVTSNIVRGLSLVVLALLHVLSIQNIIWIFIGGDALELMVCVLLFRRYVSVPIMPRWNKIAYVELLKQSLPQVGVVLITSALARFDWLFIGLILSAVKLAEYSFAYKIFEISTLPLLAIAPILIPRFTRLFKNDGHKEVDIKLLVRFELIIAALTGLLLNICWNPVVDLVTHGKYGAVNTNVIFILSLCLPFLYLNNFLWTIFFVQNQLKMIFRSFVITFTVNVVGDIVLIPFFKNEGAAISFLAACLVQATFYISKNNLEALKGSMLTLFICTACALVSGFLTKFLFQNTWIAAISSVILYFAFLLITAQIKRSDRKGIICLFNW</sequence>
<dbReference type="InterPro" id="IPR050833">
    <property type="entry name" value="Poly_Biosynth_Transport"/>
</dbReference>
<feature type="transmembrane region" description="Helical" evidence="6">
    <location>
        <begin position="288"/>
        <end position="308"/>
    </location>
</feature>
<feature type="transmembrane region" description="Helical" evidence="6">
    <location>
        <begin position="109"/>
        <end position="129"/>
    </location>
</feature>
<keyword evidence="8" id="KW-1185">Reference proteome</keyword>
<evidence type="ECO:0000256" key="2">
    <source>
        <dbReference type="ARBA" id="ARBA00022475"/>
    </source>
</evidence>
<evidence type="ECO:0000256" key="6">
    <source>
        <dbReference type="SAM" id="Phobius"/>
    </source>
</evidence>
<dbReference type="Proteomes" id="UP001500742">
    <property type="component" value="Unassembled WGS sequence"/>
</dbReference>
<feature type="transmembrane region" description="Helical" evidence="6">
    <location>
        <begin position="248"/>
        <end position="268"/>
    </location>
</feature>